<feature type="region of interest" description="Disordered" evidence="1">
    <location>
        <begin position="70"/>
        <end position="90"/>
    </location>
</feature>
<protein>
    <recommendedName>
        <fullName evidence="5">DUF2892 domain-containing protein</fullName>
    </recommendedName>
</protein>
<reference evidence="4" key="1">
    <citation type="journal article" date="2019" name="Int. J. Syst. Evol. Microbiol.">
        <title>The Global Catalogue of Microorganisms (GCM) 10K type strain sequencing project: providing services to taxonomists for standard genome sequencing and annotation.</title>
        <authorList>
            <consortium name="The Broad Institute Genomics Platform"/>
            <consortium name="The Broad Institute Genome Sequencing Center for Infectious Disease"/>
            <person name="Wu L."/>
            <person name="Ma J."/>
        </authorList>
    </citation>
    <scope>NUCLEOTIDE SEQUENCE [LARGE SCALE GENOMIC DNA]</scope>
    <source>
        <strain evidence="4">KACC 11407</strain>
    </source>
</reference>
<evidence type="ECO:0000313" key="3">
    <source>
        <dbReference type="EMBL" id="MFC5570248.1"/>
    </source>
</evidence>
<evidence type="ECO:0000313" key="4">
    <source>
        <dbReference type="Proteomes" id="UP001596036"/>
    </source>
</evidence>
<name>A0ABW0SMC1_9GAMM</name>
<keyword evidence="2" id="KW-0812">Transmembrane</keyword>
<evidence type="ECO:0008006" key="5">
    <source>
        <dbReference type="Google" id="ProtNLM"/>
    </source>
</evidence>
<feature type="transmembrane region" description="Helical" evidence="2">
    <location>
        <begin position="20"/>
        <end position="37"/>
    </location>
</feature>
<dbReference type="RefSeq" id="WP_386754608.1">
    <property type="nucleotide sequence ID" value="NZ_JBHSNM010000002.1"/>
</dbReference>
<organism evidence="3 4">
    <name type="scientific">Lysobacter yangpyeongensis</name>
    <dbReference type="NCBI Taxonomy" id="346182"/>
    <lineage>
        <taxon>Bacteria</taxon>
        <taxon>Pseudomonadati</taxon>
        <taxon>Pseudomonadota</taxon>
        <taxon>Gammaproteobacteria</taxon>
        <taxon>Lysobacterales</taxon>
        <taxon>Lysobacteraceae</taxon>
        <taxon>Lysobacter</taxon>
    </lineage>
</organism>
<dbReference type="EMBL" id="JBHSNM010000002">
    <property type="protein sequence ID" value="MFC5570248.1"/>
    <property type="molecule type" value="Genomic_DNA"/>
</dbReference>
<sequence>MRQSDTAIHDEFQSRIATALRYALAIGATLVLLLPGARGFSDTVGWLPLWLLAMPAMALWALHGFPLPGRHATEAPATRRRRSGPQARRRVRTLARRALARAA</sequence>
<dbReference type="Proteomes" id="UP001596036">
    <property type="component" value="Unassembled WGS sequence"/>
</dbReference>
<evidence type="ECO:0000256" key="2">
    <source>
        <dbReference type="SAM" id="Phobius"/>
    </source>
</evidence>
<feature type="compositionally biased region" description="Basic residues" evidence="1">
    <location>
        <begin position="78"/>
        <end position="90"/>
    </location>
</feature>
<evidence type="ECO:0000256" key="1">
    <source>
        <dbReference type="SAM" id="MobiDB-lite"/>
    </source>
</evidence>
<comment type="caution">
    <text evidence="3">The sequence shown here is derived from an EMBL/GenBank/DDBJ whole genome shotgun (WGS) entry which is preliminary data.</text>
</comment>
<keyword evidence="4" id="KW-1185">Reference proteome</keyword>
<proteinExistence type="predicted"/>
<accession>A0ABW0SMC1</accession>
<feature type="transmembrane region" description="Helical" evidence="2">
    <location>
        <begin position="43"/>
        <end position="62"/>
    </location>
</feature>
<keyword evidence="2" id="KW-1133">Transmembrane helix</keyword>
<gene>
    <name evidence="3" type="ORF">ACFPN1_09275</name>
</gene>
<keyword evidence="2" id="KW-0472">Membrane</keyword>